<feature type="region of interest" description="Disordered" evidence="1">
    <location>
        <begin position="390"/>
        <end position="420"/>
    </location>
</feature>
<reference evidence="2" key="2">
    <citation type="journal article" date="2013" name="G3 (Bethesda)">
        <title>Unequal Recombination and Evolution of the Mating-Type (MAT) Loci in the Pathogenic Fungus Grosmannia clavigera and Relatives.</title>
        <authorList>
            <person name="Tsui C.K."/>
            <person name="Diguistini S."/>
            <person name="Wang Y."/>
            <person name="Feau N."/>
            <person name="Dhillon B."/>
            <person name="Bohlmann J."/>
            <person name="Hamelin R.C."/>
        </authorList>
    </citation>
    <scope>NUCLEOTIDE SEQUENCE</scope>
    <source>
        <strain evidence="2">UAMH9584</strain>
    </source>
</reference>
<evidence type="ECO:0000256" key="1">
    <source>
        <dbReference type="SAM" id="MobiDB-lite"/>
    </source>
</evidence>
<sequence>MDISPLDAYLEQQGFAFIEDQMGKLSLTKYNATLPRMTVSDIPDQGGSGERPKHNWAKTVEAFTQNTSFLAFKEVDKKDFVVAAKGFAKEEEDTGSRQGSSPSSGAGSGSAQTYGNEEAAAGLYAEHELLAAVFEHGLEIDASVAVDKKRLVQKLYSQAYEMLIGGKFPVVTGVDGFSRTLRNNPMAAAKQLFSCTPGFQFDVLVVDKHDRLKQHVLCTVDPDGQDQTFVLSGPETAHLTAQARAVAGPLSVAPPPKNGSGVGSGNDSGHDSGHGTTRSYTQQMAYQTSLDAGQFHVFSSQPAQASHVQEAVAPTDNLITLESEEMAWLHEMDMVRASQAAAAGNASEAATGLQAEPDAGADVRDYLEHGQRVGLNGPDGLHFVDLVQQQEQQDGRQSLGKRGRDDDAQTTTQSTDESPAKRCRLFDDLHYLIGAMQQDEAAMREQLARGQRPAVFADIYRNQAAAGLEGSGQTARRGLAGYDFVEGTADMMGDDELDALFGAIDKDTPFMGWSCN</sequence>
<feature type="compositionally biased region" description="Low complexity" evidence="1">
    <location>
        <begin position="96"/>
        <end position="105"/>
    </location>
</feature>
<accession>M4PI25</accession>
<dbReference type="EMBL" id="JX402940">
    <property type="protein sequence ID" value="AGH03147.1"/>
    <property type="molecule type" value="Genomic_DNA"/>
</dbReference>
<organism evidence="2">
    <name type="scientific">Leptographium lundbergii</name>
    <dbReference type="NCBI Taxonomy" id="96373"/>
    <lineage>
        <taxon>Eukaryota</taxon>
        <taxon>Fungi</taxon>
        <taxon>Dikarya</taxon>
        <taxon>Ascomycota</taxon>
        <taxon>Pezizomycotina</taxon>
        <taxon>Sordariomycetes</taxon>
        <taxon>Sordariomycetidae</taxon>
        <taxon>Ophiostomatales</taxon>
        <taxon>Ophiostomataceae</taxon>
        <taxon>Leptographium</taxon>
    </lineage>
</organism>
<feature type="region of interest" description="Disordered" evidence="1">
    <location>
        <begin position="249"/>
        <end position="277"/>
    </location>
</feature>
<evidence type="ECO:0000313" key="2">
    <source>
        <dbReference type="EMBL" id="AGH03147.1"/>
    </source>
</evidence>
<protein>
    <submittedName>
        <fullName evidence="2">Truncated MAT1-1-1</fullName>
    </submittedName>
</protein>
<dbReference type="AlphaFoldDB" id="M4PI25"/>
<reference evidence="2" key="1">
    <citation type="submission" date="2012-07" db="EMBL/GenBank/DDBJ databases">
        <authorList>
            <person name="Tsui C.K.M."/>
            <person name="DiGuistini S."/>
            <person name="Feau N."/>
            <person name="Bohlmann J."/>
            <person name="Hamelin R.C."/>
        </authorList>
    </citation>
    <scope>NUCLEOTIDE SEQUENCE</scope>
    <source>
        <strain evidence="2">UAMH9584</strain>
    </source>
</reference>
<feature type="region of interest" description="Disordered" evidence="1">
    <location>
        <begin position="91"/>
        <end position="113"/>
    </location>
</feature>
<name>M4PI25_9PEZI</name>
<proteinExistence type="predicted"/>